<proteinExistence type="predicted"/>
<feature type="compositionally biased region" description="Polar residues" evidence="1">
    <location>
        <begin position="34"/>
        <end position="44"/>
    </location>
</feature>
<organism evidence="2 3">
    <name type="scientific">Favolaschia claudopus</name>
    <dbReference type="NCBI Taxonomy" id="2862362"/>
    <lineage>
        <taxon>Eukaryota</taxon>
        <taxon>Fungi</taxon>
        <taxon>Dikarya</taxon>
        <taxon>Basidiomycota</taxon>
        <taxon>Agaricomycotina</taxon>
        <taxon>Agaricomycetes</taxon>
        <taxon>Agaricomycetidae</taxon>
        <taxon>Agaricales</taxon>
        <taxon>Marasmiineae</taxon>
        <taxon>Mycenaceae</taxon>
        <taxon>Favolaschia</taxon>
    </lineage>
</organism>
<feature type="compositionally biased region" description="Basic and acidic residues" evidence="1">
    <location>
        <begin position="17"/>
        <end position="28"/>
    </location>
</feature>
<keyword evidence="3" id="KW-1185">Reference proteome</keyword>
<protein>
    <submittedName>
        <fullName evidence="2">Uncharacterized protein</fullName>
    </submittedName>
</protein>
<sequence length="107" mass="11429">MTTGGQKARLSGTGFLYDRRGSGEKRGSYVDGADTNSDPGSYTTTRRRARTGVLVIPRNGWHTGRRRRGIKLQETGLRISGGLGLKGWRGSQSSGGSSPLQTALVYG</sequence>
<reference evidence="2 3" key="1">
    <citation type="journal article" date="2024" name="J Genomics">
        <title>Draft genome sequencing and assembly of Favolaschia claudopus CIRM-BRFM 2984 isolated from oak limbs.</title>
        <authorList>
            <person name="Navarro D."/>
            <person name="Drula E."/>
            <person name="Chaduli D."/>
            <person name="Cazenave R."/>
            <person name="Ahrendt S."/>
            <person name="Wang J."/>
            <person name="Lipzen A."/>
            <person name="Daum C."/>
            <person name="Barry K."/>
            <person name="Grigoriev I.V."/>
            <person name="Favel A."/>
            <person name="Rosso M.N."/>
            <person name="Martin F."/>
        </authorList>
    </citation>
    <scope>NUCLEOTIDE SEQUENCE [LARGE SCALE GENOMIC DNA]</scope>
    <source>
        <strain evidence="2 3">CIRM-BRFM 2984</strain>
    </source>
</reference>
<accession>A0AAW0B0H7</accession>
<evidence type="ECO:0000256" key="1">
    <source>
        <dbReference type="SAM" id="MobiDB-lite"/>
    </source>
</evidence>
<comment type="caution">
    <text evidence="2">The sequence shown here is derived from an EMBL/GenBank/DDBJ whole genome shotgun (WGS) entry which is preliminary data.</text>
</comment>
<evidence type="ECO:0000313" key="3">
    <source>
        <dbReference type="Proteomes" id="UP001362999"/>
    </source>
</evidence>
<dbReference type="AlphaFoldDB" id="A0AAW0B0H7"/>
<dbReference type="Proteomes" id="UP001362999">
    <property type="component" value="Unassembled WGS sequence"/>
</dbReference>
<name>A0AAW0B0H7_9AGAR</name>
<feature type="region of interest" description="Disordered" evidence="1">
    <location>
        <begin position="88"/>
        <end position="107"/>
    </location>
</feature>
<evidence type="ECO:0000313" key="2">
    <source>
        <dbReference type="EMBL" id="KAK7019478.1"/>
    </source>
</evidence>
<gene>
    <name evidence="2" type="ORF">R3P38DRAFT_2782589</name>
</gene>
<dbReference type="EMBL" id="JAWWNJ010000043">
    <property type="protein sequence ID" value="KAK7019478.1"/>
    <property type="molecule type" value="Genomic_DNA"/>
</dbReference>
<feature type="region of interest" description="Disordered" evidence="1">
    <location>
        <begin position="1"/>
        <end position="48"/>
    </location>
</feature>